<evidence type="ECO:0000256" key="2">
    <source>
        <dbReference type="ARBA" id="ARBA00022692"/>
    </source>
</evidence>
<feature type="transmembrane region" description="Helical" evidence="6">
    <location>
        <begin position="441"/>
        <end position="463"/>
    </location>
</feature>
<keyword evidence="9" id="KW-0675">Receptor</keyword>
<dbReference type="GO" id="GO:0016020">
    <property type="term" value="C:membrane"/>
    <property type="evidence" value="ECO:0007669"/>
    <property type="project" value="UniProtKB-SubCell"/>
</dbReference>
<dbReference type="AlphaFoldDB" id="B2L3J2"/>
<keyword evidence="3 7" id="KW-0732">Signal</keyword>
<evidence type="ECO:0000256" key="4">
    <source>
        <dbReference type="ARBA" id="ARBA00022989"/>
    </source>
</evidence>
<feature type="chain" id="PRO_5002778796" evidence="7">
    <location>
        <begin position="18"/>
        <end position="569"/>
    </location>
</feature>
<evidence type="ECO:0000256" key="7">
    <source>
        <dbReference type="SAM" id="SignalP"/>
    </source>
</evidence>
<dbReference type="GO" id="GO:0005794">
    <property type="term" value="C:Golgi apparatus"/>
    <property type="evidence" value="ECO:0007669"/>
    <property type="project" value="TreeGrafter"/>
</dbReference>
<comment type="subcellular location">
    <subcellularLocation>
        <location evidence="1">Membrane</location>
        <topology evidence="1">Multi-pass membrane protein</topology>
    </subcellularLocation>
</comment>
<evidence type="ECO:0000259" key="8">
    <source>
        <dbReference type="Pfam" id="PF06814"/>
    </source>
</evidence>
<feature type="transmembrane region" description="Helical" evidence="6">
    <location>
        <begin position="256"/>
        <end position="276"/>
    </location>
</feature>
<gene>
    <name evidence="9" type="primary">lung_4</name>
</gene>
<protein>
    <submittedName>
        <fullName evidence="9">Lung-like 7 transmembrane receptor</fullName>
    </submittedName>
</protein>
<reference evidence="9" key="1">
    <citation type="journal article" date="2008" name="Proc. Natl. Acad. Sci. U.S.A.">
        <title>Evidence for degenerate tetraploidy in bdelloid rotifers.</title>
        <authorList>
            <person name="Mark Welch D.B."/>
            <person name="Mark Welch J.L."/>
            <person name="Meselson M."/>
        </authorList>
    </citation>
    <scope>NUCLEOTIDE SEQUENCE</scope>
    <source>
        <strain evidence="9">MM1</strain>
    </source>
</reference>
<feature type="transmembrane region" description="Helical" evidence="6">
    <location>
        <begin position="361"/>
        <end position="379"/>
    </location>
</feature>
<feature type="transmembrane region" description="Helical" evidence="6">
    <location>
        <begin position="469"/>
        <end position="488"/>
    </location>
</feature>
<keyword evidence="4 6" id="KW-1133">Transmembrane helix</keyword>
<feature type="transmembrane region" description="Helical" evidence="6">
    <location>
        <begin position="288"/>
        <end position="311"/>
    </location>
</feature>
<dbReference type="EMBL" id="EU432546">
    <property type="protein sequence ID" value="ACC43944.1"/>
    <property type="molecule type" value="Genomic_DNA"/>
</dbReference>
<organism evidence="9">
    <name type="scientific">Philodina roseola</name>
    <name type="common">Rotifer</name>
    <dbReference type="NCBI Taxonomy" id="96448"/>
    <lineage>
        <taxon>Eukaryota</taxon>
        <taxon>Metazoa</taxon>
        <taxon>Spiralia</taxon>
        <taxon>Gnathifera</taxon>
        <taxon>Rotifera</taxon>
        <taxon>Eurotatoria</taxon>
        <taxon>Bdelloidea</taxon>
        <taxon>Philodinida</taxon>
        <taxon>Philodinidae</taxon>
        <taxon>Philodina</taxon>
    </lineage>
</organism>
<evidence type="ECO:0000256" key="1">
    <source>
        <dbReference type="ARBA" id="ARBA00004141"/>
    </source>
</evidence>
<sequence length="569" mass="65854">MLSFILVILYLISFVDGRIHNINDDGRQQILLSTFGFLRGGSMFLNVTDFTFDKAGGGKDSTFGFSIDKARNSRIGGYAVGDQADENFMINTNFQETQGRRSCGLSRTEQDADIPYVYFRIDHQAEKPKINIERSVQDFQLIEIQFDQISASIQNQTLVTSTSKTLNANTTVAPSPLITEIPIERIDGASHRFRFHFRVFINRQFEEGLFNLYFHNCFNRNSTQFTQRLLNINLTAILIERNPDSYLSAGEIPLPVLYFTWAVIYFLAGCYWIFILRTSKHPVYKIHYLMLFLVYTKAISLIFHGINHHYIATKGRHEEAWAILYYITHVLRGLLLIVAILMVGTGFSFIKHVLSVRERKLFIIAIPLQMLAVVAQVFLEEKEESDVVYVTWKQIFFIVDLLCCGAIIFPIVWSIRHLEQAARTDGKALSSLGKLKIFRQFYVMIVFYIYLTRIVVYILKLTVPFRYEWIEVVFFEMTTFVFFTFTAYKFQPAINNPYSALAQDSDEEGDPEMDVPLTQNPIYEQVAKVNQKPRRFLTKLSPRDPNDLITPDEDDEDGYHHIHMSTTQV</sequence>
<dbReference type="Pfam" id="PF06814">
    <property type="entry name" value="GOST_TM"/>
    <property type="match status" value="1"/>
</dbReference>
<feature type="transmembrane region" description="Helical" evidence="6">
    <location>
        <begin position="323"/>
        <end position="349"/>
    </location>
</feature>
<feature type="domain" description="GOST seven transmembrane" evidence="8">
    <location>
        <begin position="253"/>
        <end position="497"/>
    </location>
</feature>
<keyword evidence="2 6" id="KW-0812">Transmembrane</keyword>
<keyword evidence="5 6" id="KW-0472">Membrane</keyword>
<dbReference type="PANTHER" id="PTHR21229">
    <property type="entry name" value="LUNG SEVEN TRANSMEMBRANE RECEPTOR"/>
    <property type="match status" value="1"/>
</dbReference>
<feature type="transmembrane region" description="Helical" evidence="6">
    <location>
        <begin position="391"/>
        <end position="413"/>
    </location>
</feature>
<evidence type="ECO:0000256" key="3">
    <source>
        <dbReference type="ARBA" id="ARBA00022729"/>
    </source>
</evidence>
<feature type="signal peptide" evidence="7">
    <location>
        <begin position="1"/>
        <end position="17"/>
    </location>
</feature>
<evidence type="ECO:0000256" key="5">
    <source>
        <dbReference type="ARBA" id="ARBA00023136"/>
    </source>
</evidence>
<dbReference type="InterPro" id="IPR053937">
    <property type="entry name" value="GOST_TM"/>
</dbReference>
<name>B2L3J2_PHIRO</name>
<evidence type="ECO:0000313" key="9">
    <source>
        <dbReference type="EMBL" id="ACC43944.1"/>
    </source>
</evidence>
<dbReference type="PANTHER" id="PTHR21229:SF2">
    <property type="entry name" value="RE59932P"/>
    <property type="match status" value="1"/>
</dbReference>
<evidence type="ECO:0000256" key="6">
    <source>
        <dbReference type="SAM" id="Phobius"/>
    </source>
</evidence>
<dbReference type="InterPro" id="IPR009637">
    <property type="entry name" value="GPR107/GPR108-like"/>
</dbReference>
<accession>B2L3J2</accession>
<proteinExistence type="predicted"/>